<dbReference type="Proteomes" id="UP000232688">
    <property type="component" value="Unassembled WGS sequence"/>
</dbReference>
<comment type="caution">
    <text evidence="1">The sequence shown here is derived from an EMBL/GenBank/DDBJ whole genome shotgun (WGS) entry which is preliminary data.</text>
</comment>
<reference evidence="1 2" key="2">
    <citation type="submission" date="2017-10" db="EMBL/GenBank/DDBJ databases">
        <title>Genome analyses suggest a sexual origin of heterokaryosis in a supposedly ancient asexual fungus.</title>
        <authorList>
            <person name="Corradi N."/>
            <person name="Sedzielewska K."/>
            <person name="Noel J."/>
            <person name="Charron P."/>
            <person name="Farinelli L."/>
            <person name="Marton T."/>
            <person name="Kruger M."/>
            <person name="Pelin A."/>
            <person name="Brachmann A."/>
            <person name="Corradi N."/>
        </authorList>
    </citation>
    <scope>NUCLEOTIDE SEQUENCE [LARGE SCALE GENOMIC DNA]</scope>
    <source>
        <strain evidence="1 2">A1</strain>
    </source>
</reference>
<dbReference type="VEuPathDB" id="FungiDB:RhiirFUN_025835"/>
<name>A0A2N0SLJ5_9GLOM</name>
<evidence type="ECO:0000313" key="1">
    <source>
        <dbReference type="EMBL" id="PKC76366.1"/>
    </source>
</evidence>
<evidence type="ECO:0000313" key="2">
    <source>
        <dbReference type="Proteomes" id="UP000232688"/>
    </source>
</evidence>
<dbReference type="VEuPathDB" id="FungiDB:RhiirA1_447659"/>
<reference evidence="1 2" key="1">
    <citation type="submission" date="2017-10" db="EMBL/GenBank/DDBJ databases">
        <title>Extensive intraspecific genome diversity in a model arbuscular mycorrhizal fungus.</title>
        <authorList>
            <person name="Chen E.C.H."/>
            <person name="Morin E."/>
            <person name="Baudet D."/>
            <person name="Noel J."/>
            <person name="Ndikumana S."/>
            <person name="Charron P."/>
            <person name="St-Onge C."/>
            <person name="Giorgi J."/>
            <person name="Grigoriev I.V."/>
            <person name="Roux C."/>
            <person name="Martin F.M."/>
            <person name="Corradi N."/>
        </authorList>
    </citation>
    <scope>NUCLEOTIDE SEQUENCE [LARGE SCALE GENOMIC DNA]</scope>
    <source>
        <strain evidence="1 2">A1</strain>
    </source>
</reference>
<accession>A0A2N0SLJ5</accession>
<sequence length="188" mass="21623">MAMKPSRKLREAMSIMKVITYNTLALLEQKISIITTDSWTSINSRRWMKQNKKNIHPIPNEENFEIAIDSSLPANIKDIDLAPLVRQLNAKAVNVPLSSTKDRLMSPLVLKNYLMLHKMIILKSKTLTTNNLDQFVRVTNNDNDLILQQQSLENTMHILTSTQIATKNINDLENSISQWKQKEEPNLK</sequence>
<protein>
    <submittedName>
        <fullName evidence="1">Uncharacterized protein</fullName>
    </submittedName>
</protein>
<dbReference type="EMBL" id="LLXH01000003">
    <property type="protein sequence ID" value="PKC76366.1"/>
    <property type="molecule type" value="Genomic_DNA"/>
</dbReference>
<dbReference type="AlphaFoldDB" id="A0A2N0SLJ5"/>
<proteinExistence type="predicted"/>
<dbReference type="VEuPathDB" id="FungiDB:RhiirFUN_025836"/>
<organism evidence="1 2">
    <name type="scientific">Rhizophagus irregularis</name>
    <dbReference type="NCBI Taxonomy" id="588596"/>
    <lineage>
        <taxon>Eukaryota</taxon>
        <taxon>Fungi</taxon>
        <taxon>Fungi incertae sedis</taxon>
        <taxon>Mucoromycota</taxon>
        <taxon>Glomeromycotina</taxon>
        <taxon>Glomeromycetes</taxon>
        <taxon>Glomerales</taxon>
        <taxon>Glomeraceae</taxon>
        <taxon>Rhizophagus</taxon>
    </lineage>
</organism>
<gene>
    <name evidence="1" type="ORF">RhiirA1_447659</name>
</gene>